<dbReference type="EMBL" id="CP116805">
    <property type="protein sequence ID" value="WCL53124.1"/>
    <property type="molecule type" value="Genomic_DNA"/>
</dbReference>
<dbReference type="InterPro" id="IPR003369">
    <property type="entry name" value="TatA/B/E"/>
</dbReference>
<dbReference type="RefSeq" id="WP_289502636.1">
    <property type="nucleotide sequence ID" value="NZ_CP116805.1"/>
</dbReference>
<dbReference type="Proteomes" id="UP001217500">
    <property type="component" value="Chromosome"/>
</dbReference>
<feature type="region of interest" description="Disordered" evidence="10">
    <location>
        <begin position="58"/>
        <end position="121"/>
    </location>
</feature>
<evidence type="ECO:0000313" key="11">
    <source>
        <dbReference type="EMBL" id="WCL53124.1"/>
    </source>
</evidence>
<dbReference type="Pfam" id="PF02416">
    <property type="entry name" value="TatA_B_E"/>
    <property type="match status" value="1"/>
</dbReference>
<feature type="compositionally biased region" description="Low complexity" evidence="10">
    <location>
        <begin position="96"/>
        <end position="114"/>
    </location>
</feature>
<evidence type="ECO:0000256" key="10">
    <source>
        <dbReference type="SAM" id="MobiDB-lite"/>
    </source>
</evidence>
<dbReference type="KEGG" id="gso:PH603_11305"/>
<dbReference type="AlphaFoldDB" id="A0AAE9XUQ7"/>
<dbReference type="InterPro" id="IPR018448">
    <property type="entry name" value="TatB"/>
</dbReference>
<dbReference type="Gene3D" id="1.20.5.3310">
    <property type="match status" value="1"/>
</dbReference>
<accession>A0AAE9XUQ7</accession>
<reference evidence="11" key="1">
    <citation type="submission" date="2023-01" db="EMBL/GenBank/DDBJ databases">
        <title>The genome sequence of Kordiimonadaceae bacterium 6D33.</title>
        <authorList>
            <person name="Liu Y."/>
        </authorList>
    </citation>
    <scope>NUCLEOTIDE SEQUENCE</scope>
    <source>
        <strain evidence="11">6D33</strain>
    </source>
</reference>
<evidence type="ECO:0000256" key="7">
    <source>
        <dbReference type="ARBA" id="ARBA00023010"/>
    </source>
</evidence>
<gene>
    <name evidence="9 11" type="primary">tatB</name>
    <name evidence="11" type="ORF">PH603_11305</name>
</gene>
<keyword evidence="6 9" id="KW-1133">Transmembrane helix</keyword>
<evidence type="ECO:0000256" key="6">
    <source>
        <dbReference type="ARBA" id="ARBA00022989"/>
    </source>
</evidence>
<evidence type="ECO:0000313" key="12">
    <source>
        <dbReference type="Proteomes" id="UP001217500"/>
    </source>
</evidence>
<keyword evidence="7 9" id="KW-0811">Translocation</keyword>
<comment type="subcellular location">
    <subcellularLocation>
        <location evidence="9">Cell membrane</location>
        <topology evidence="9">Single-pass membrane protein</topology>
    </subcellularLocation>
    <subcellularLocation>
        <location evidence="1">Membrane</location>
        <topology evidence="1">Single-pass membrane protein</topology>
    </subcellularLocation>
</comment>
<evidence type="ECO:0000256" key="5">
    <source>
        <dbReference type="ARBA" id="ARBA00022927"/>
    </source>
</evidence>
<keyword evidence="8 9" id="KW-0472">Membrane</keyword>
<organism evidence="11 12">
    <name type="scientific">Gimibacter soli</name>
    <dbReference type="NCBI Taxonomy" id="3024400"/>
    <lineage>
        <taxon>Bacteria</taxon>
        <taxon>Pseudomonadati</taxon>
        <taxon>Pseudomonadota</taxon>
        <taxon>Alphaproteobacteria</taxon>
        <taxon>Kordiimonadales</taxon>
        <taxon>Temperatibacteraceae</taxon>
        <taxon>Gimibacter</taxon>
    </lineage>
</organism>
<feature type="compositionally biased region" description="Basic and acidic residues" evidence="10">
    <location>
        <begin position="58"/>
        <end position="73"/>
    </location>
</feature>
<dbReference type="GO" id="GO:0043953">
    <property type="term" value="P:protein transport by the Tat complex"/>
    <property type="evidence" value="ECO:0007669"/>
    <property type="project" value="UniProtKB-UniRule"/>
</dbReference>
<evidence type="ECO:0000256" key="8">
    <source>
        <dbReference type="ARBA" id="ARBA00023136"/>
    </source>
</evidence>
<sequence>MFDIGAMELLVLAVVALIVVGPKDLPRLLRTVGGMVRKARDLSYEIRRGIEHLADEVERETDPFRDERKREGLKPGMSPEEVTDHIMANRAREATGEPAETPAEMPAAVTAEAPKTGDKPV</sequence>
<dbReference type="PANTHER" id="PTHR33162:SF1">
    <property type="entry name" value="SEC-INDEPENDENT PROTEIN TRANSLOCASE PROTEIN TATA, CHLOROPLASTIC"/>
    <property type="match status" value="1"/>
</dbReference>
<dbReference type="NCBIfam" id="TIGR01410">
    <property type="entry name" value="tatB"/>
    <property type="match status" value="1"/>
</dbReference>
<dbReference type="GO" id="GO:0008320">
    <property type="term" value="F:protein transmembrane transporter activity"/>
    <property type="evidence" value="ECO:0007669"/>
    <property type="project" value="UniProtKB-UniRule"/>
</dbReference>
<protein>
    <recommendedName>
        <fullName evidence="9">Sec-independent protein translocase protein TatB</fullName>
    </recommendedName>
</protein>
<evidence type="ECO:0000256" key="4">
    <source>
        <dbReference type="ARBA" id="ARBA00022692"/>
    </source>
</evidence>
<keyword evidence="4 9" id="KW-0812">Transmembrane</keyword>
<evidence type="ECO:0000256" key="2">
    <source>
        <dbReference type="ARBA" id="ARBA00022448"/>
    </source>
</evidence>
<dbReference type="PRINTS" id="PR01506">
    <property type="entry name" value="TATBPROTEIN"/>
</dbReference>
<comment type="function">
    <text evidence="9">Part of the twin-arginine translocation (Tat) system that transports large folded proteins containing a characteristic twin-arginine motif in their signal peptide across membranes. Together with TatC, TatB is part of a receptor directly interacting with Tat signal peptides. TatB may form an oligomeric binding site that transiently accommodates folded Tat precursor proteins before their translocation.</text>
</comment>
<evidence type="ECO:0000256" key="9">
    <source>
        <dbReference type="HAMAP-Rule" id="MF_00237"/>
    </source>
</evidence>
<evidence type="ECO:0000256" key="1">
    <source>
        <dbReference type="ARBA" id="ARBA00004167"/>
    </source>
</evidence>
<name>A0AAE9XUQ7_9PROT</name>
<comment type="subunit">
    <text evidence="9">The Tat system comprises two distinct complexes: a TatABC complex, containing multiple copies of TatA, TatB and TatC subunits, and a separate TatA complex, containing only TatA subunits. Substrates initially bind to the TatABC complex, which probably triggers association of the separate TatA complex to form the active translocon.</text>
</comment>
<keyword evidence="2 9" id="KW-0813">Transport</keyword>
<keyword evidence="5 9" id="KW-0653">Protein transport</keyword>
<dbReference type="PANTHER" id="PTHR33162">
    <property type="entry name" value="SEC-INDEPENDENT PROTEIN TRANSLOCASE PROTEIN TATA, CHLOROPLASTIC"/>
    <property type="match status" value="1"/>
</dbReference>
<dbReference type="GO" id="GO:0033281">
    <property type="term" value="C:TAT protein transport complex"/>
    <property type="evidence" value="ECO:0007669"/>
    <property type="project" value="UniProtKB-UniRule"/>
</dbReference>
<keyword evidence="3 9" id="KW-1003">Cell membrane</keyword>
<dbReference type="HAMAP" id="MF_00237">
    <property type="entry name" value="TatB"/>
    <property type="match status" value="1"/>
</dbReference>
<evidence type="ECO:0000256" key="3">
    <source>
        <dbReference type="ARBA" id="ARBA00022475"/>
    </source>
</evidence>
<proteinExistence type="inferred from homology"/>
<keyword evidence="12" id="KW-1185">Reference proteome</keyword>
<comment type="similarity">
    <text evidence="9">Belongs to the TatB family.</text>
</comment>